<keyword evidence="2 7" id="KW-0441">Lipid A biosynthesis</keyword>
<accession>A0A5C4MY35</accession>
<comment type="pathway">
    <text evidence="7">Bacterial outer membrane biogenesis; LPS lipid A biosynthesis.</text>
</comment>
<evidence type="ECO:0000256" key="5">
    <source>
        <dbReference type="ARBA" id="ARBA00023098"/>
    </source>
</evidence>
<evidence type="ECO:0000256" key="7">
    <source>
        <dbReference type="HAMAP-Rule" id="MF_00523"/>
    </source>
</evidence>
<dbReference type="GO" id="GO:0009245">
    <property type="term" value="P:lipid A biosynthetic process"/>
    <property type="evidence" value="ECO:0007669"/>
    <property type="project" value="UniProtKB-UniRule"/>
</dbReference>
<evidence type="ECO:0000256" key="2">
    <source>
        <dbReference type="ARBA" id="ARBA00022556"/>
    </source>
</evidence>
<keyword evidence="3 7" id="KW-0808">Transferase</keyword>
<feature type="domain" description="UDP-3-O-[3-hydroxymyristoyl] glucosamine N-acyltransferase non-repeat region" evidence="8">
    <location>
        <begin position="20"/>
        <end position="88"/>
    </location>
</feature>
<comment type="subunit">
    <text evidence="7">Homotrimer.</text>
</comment>
<dbReference type="InterPro" id="IPR007691">
    <property type="entry name" value="LpxD"/>
</dbReference>
<keyword evidence="5 7" id="KW-0443">Lipid metabolism</keyword>
<comment type="caution">
    <text evidence="9">The sequence shown here is derived from an EMBL/GenBank/DDBJ whole genome shotgun (WGS) entry which is preliminary data.</text>
</comment>
<dbReference type="SUPFAM" id="SSF51161">
    <property type="entry name" value="Trimeric LpxA-like enzymes"/>
    <property type="match status" value="1"/>
</dbReference>
<keyword evidence="10" id="KW-1185">Reference proteome</keyword>
<dbReference type="Pfam" id="PF04613">
    <property type="entry name" value="LpxD"/>
    <property type="match status" value="1"/>
</dbReference>
<dbReference type="HAMAP" id="MF_00523">
    <property type="entry name" value="LpxD"/>
    <property type="match status" value="1"/>
</dbReference>
<evidence type="ECO:0000259" key="8">
    <source>
        <dbReference type="Pfam" id="PF04613"/>
    </source>
</evidence>
<organism evidence="9 10">
    <name type="scientific">Rubellimicrobium rubrum</name>
    <dbReference type="NCBI Taxonomy" id="2585369"/>
    <lineage>
        <taxon>Bacteria</taxon>
        <taxon>Pseudomonadati</taxon>
        <taxon>Pseudomonadota</taxon>
        <taxon>Alphaproteobacteria</taxon>
        <taxon>Rhodobacterales</taxon>
        <taxon>Roseobacteraceae</taxon>
        <taxon>Rubellimicrobium</taxon>
    </lineage>
</organism>
<keyword evidence="4 7" id="KW-0677">Repeat</keyword>
<name>A0A5C4MY35_9RHOB</name>
<evidence type="ECO:0000256" key="4">
    <source>
        <dbReference type="ARBA" id="ARBA00022737"/>
    </source>
</evidence>
<dbReference type="NCBIfam" id="NF002060">
    <property type="entry name" value="PRK00892.1"/>
    <property type="match status" value="1"/>
</dbReference>
<dbReference type="PROSITE" id="PS00101">
    <property type="entry name" value="HEXAPEP_TRANSFERASES"/>
    <property type="match status" value="1"/>
</dbReference>
<dbReference type="PANTHER" id="PTHR43378:SF2">
    <property type="entry name" value="UDP-3-O-ACYLGLUCOSAMINE N-ACYLTRANSFERASE 1, MITOCHONDRIAL-RELATED"/>
    <property type="match status" value="1"/>
</dbReference>
<dbReference type="Gene3D" id="3.40.1390.10">
    <property type="entry name" value="MurE/MurF, N-terminal domain"/>
    <property type="match status" value="1"/>
</dbReference>
<dbReference type="EC" id="2.3.1.191" evidence="7"/>
<evidence type="ECO:0000313" key="10">
    <source>
        <dbReference type="Proteomes" id="UP000305887"/>
    </source>
</evidence>
<comment type="similarity">
    <text evidence="7">Belongs to the transferase hexapeptide repeat family. LpxD subfamily.</text>
</comment>
<dbReference type="GO" id="GO:0016020">
    <property type="term" value="C:membrane"/>
    <property type="evidence" value="ECO:0007669"/>
    <property type="project" value="GOC"/>
</dbReference>
<dbReference type="GO" id="GO:0103118">
    <property type="term" value="F:UDP-3-O-[(3R)-3-hydroxyacyl]-glucosamine N-acyltransferase activity"/>
    <property type="evidence" value="ECO:0007669"/>
    <property type="project" value="UniProtKB-EC"/>
</dbReference>
<reference evidence="9 10" key="1">
    <citation type="submission" date="2019-06" db="EMBL/GenBank/DDBJ databases">
        <title>YIM 131921 draft genome.</title>
        <authorList>
            <person name="Jiang L."/>
        </authorList>
    </citation>
    <scope>NUCLEOTIDE SEQUENCE [LARGE SCALE GENOMIC DNA]</scope>
    <source>
        <strain evidence="9 10">YIM 131921</strain>
    </source>
</reference>
<evidence type="ECO:0000313" key="9">
    <source>
        <dbReference type="EMBL" id="TNC51109.1"/>
    </source>
</evidence>
<evidence type="ECO:0000256" key="3">
    <source>
        <dbReference type="ARBA" id="ARBA00022679"/>
    </source>
</evidence>
<comment type="function">
    <text evidence="7">Catalyzes the N-acylation of UDP-3-O-acylglucosamine using 3-hydroxyacyl-ACP as the acyl donor. Is involved in the biosynthesis of lipid A, a phosphorylated glycolipid that anchors the lipopolysaccharide to the outer membrane of the cell.</text>
</comment>
<dbReference type="RefSeq" id="WP_139075851.1">
    <property type="nucleotide sequence ID" value="NZ_VDFU01000005.1"/>
</dbReference>
<comment type="catalytic activity">
    <reaction evidence="7">
        <text>a UDP-3-O-[(3R)-3-hydroxyacyl]-alpha-D-glucosamine + a (3R)-hydroxyacyl-[ACP] = a UDP-2-N,3-O-bis[(3R)-3-hydroxyacyl]-alpha-D-glucosamine + holo-[ACP] + H(+)</text>
        <dbReference type="Rhea" id="RHEA:53836"/>
        <dbReference type="Rhea" id="RHEA-COMP:9685"/>
        <dbReference type="Rhea" id="RHEA-COMP:9945"/>
        <dbReference type="ChEBI" id="CHEBI:15378"/>
        <dbReference type="ChEBI" id="CHEBI:64479"/>
        <dbReference type="ChEBI" id="CHEBI:78827"/>
        <dbReference type="ChEBI" id="CHEBI:137740"/>
        <dbReference type="ChEBI" id="CHEBI:137748"/>
        <dbReference type="EC" id="2.3.1.191"/>
    </reaction>
</comment>
<dbReference type="Proteomes" id="UP000305887">
    <property type="component" value="Unassembled WGS sequence"/>
</dbReference>
<sequence>MPTIGEIAKALGAEAVGRLDLEVTGAAEPAAAGPGDLALALAPNWAASLAQGRASAALLWPDADWQSMGLKAAILAPRGRLAMARLTRMLDEDPYPAGVHPSAQVDPTTRLGEGVAVGALTVIGADAQIGAGTRIGPQVTIAPGARIGDGALIHSGVRIGRRVSIGARVILQPNAVIGGDGFSFVTAEPSHVEVARDSLGRGEVTIPTDPSWHRIHSLGGVDIGDDVEVGAGATIDAGTIRPTRVGSGTKIDNLVMVAHNVVVGQHCLLCGQVGIAGSTVIGDRVVLGGQAGVGDNLVIGNDVVVTGAASILSNVPAGRVMMGNPATRMDLQIESYKALRRLPRILRDLAAGVPKRRQDG</sequence>
<dbReference type="PANTHER" id="PTHR43378">
    <property type="entry name" value="UDP-3-O-ACYLGLUCOSAMINE N-ACYLTRANSFERASE"/>
    <property type="match status" value="1"/>
</dbReference>
<evidence type="ECO:0000256" key="6">
    <source>
        <dbReference type="ARBA" id="ARBA00023315"/>
    </source>
</evidence>
<dbReference type="UniPathway" id="UPA00973"/>
<dbReference type="Pfam" id="PF00132">
    <property type="entry name" value="Hexapep"/>
    <property type="match status" value="2"/>
</dbReference>
<dbReference type="EMBL" id="VDFU01000005">
    <property type="protein sequence ID" value="TNC51109.1"/>
    <property type="molecule type" value="Genomic_DNA"/>
</dbReference>
<dbReference type="GO" id="GO:0016410">
    <property type="term" value="F:N-acyltransferase activity"/>
    <property type="evidence" value="ECO:0007669"/>
    <property type="project" value="InterPro"/>
</dbReference>
<dbReference type="CDD" id="cd03352">
    <property type="entry name" value="LbH_LpxD"/>
    <property type="match status" value="1"/>
</dbReference>
<dbReference type="InterPro" id="IPR018357">
    <property type="entry name" value="Hexapep_transf_CS"/>
</dbReference>
<dbReference type="InterPro" id="IPR011004">
    <property type="entry name" value="Trimer_LpxA-like_sf"/>
</dbReference>
<proteinExistence type="inferred from homology"/>
<keyword evidence="1 7" id="KW-0444">Lipid biosynthesis</keyword>
<dbReference type="AlphaFoldDB" id="A0A5C4MY35"/>
<dbReference type="OrthoDB" id="9784739at2"/>
<evidence type="ECO:0000256" key="1">
    <source>
        <dbReference type="ARBA" id="ARBA00022516"/>
    </source>
</evidence>
<keyword evidence="6 7" id="KW-0012">Acyltransferase</keyword>
<dbReference type="InterPro" id="IPR001451">
    <property type="entry name" value="Hexapep"/>
</dbReference>
<gene>
    <name evidence="7" type="primary">lpxD</name>
    <name evidence="9" type="ORF">FHG66_06025</name>
</gene>
<protein>
    <recommendedName>
        <fullName evidence="7">UDP-3-O-acylglucosamine N-acyltransferase</fullName>
        <ecNumber evidence="7">2.3.1.191</ecNumber>
    </recommendedName>
</protein>
<feature type="active site" description="Proton acceptor" evidence="7">
    <location>
        <position position="259"/>
    </location>
</feature>
<dbReference type="Gene3D" id="2.160.10.10">
    <property type="entry name" value="Hexapeptide repeat proteins"/>
    <property type="match status" value="1"/>
</dbReference>
<dbReference type="InterPro" id="IPR020573">
    <property type="entry name" value="UDP_GlcNAc_AcTrfase_non-rep"/>
</dbReference>